<dbReference type="InterPro" id="IPR037066">
    <property type="entry name" value="Plug_dom_sf"/>
</dbReference>
<sequence>MKLTAFLLTAALLQVFASGKAQTVSISGKDLTLRQVFSTIESQTGYVLFTNREMLEGTRPVSLKVTDMELTALLDVVLKGQQLDYIIQGKTITLSESAARRRMQRYAMPPGLEAFAAPPVPVRITGPDGKPLAGATIQVKGTGITGVTNADGVFDMELQAGQTITVSFIGYESREVVVTPVLLTRSFVSGANGKPNGITIALTPKVESLGETVVLGIYNRPKESFTGAVTTISGQQLRSVNGLNVLQALKVFDASIHIPENVQYGSDPNRLPTITMRGTNNFPTQGGNSKAPVSGADFSSNYMSNPNQPLFILDGFEVSIQKIYDLDMSRIASFTILKDAAATSIYGSRAANGVIVVETVQPKPGKLRLSYSGQAQVTAPDLTVYDLTNAAEKLEVERLAGVYSRYSDGAQAGLDAYYRQLYSNRLTKVQRGVNTYWLSKPVHTGFGQRHSIYLEGGDNYVRYGIDFGYNNNAGVMKNSGRNNYTGGMNLSYRHKGLLIKNVLSVAFNKAKNSNYGSFSEYSQMNPYWEPFDENGNALQVVEQYTIQGSKSTPYLNPLYNATLHIVDQSTYTGITNQTNLEWRINDAFRAIGKLAINKQTDQSDKFLPAKHNSFYEEDDFTERGSYTQTHSQFFSYDGSLQLDYNKQLGNGYLYNTTGVNIAETNSDYVGVTVTGFPNERMNDIGFGNGYPANTKPDGGNAVTRRISAFSNFNYTYDSRFLADVSFRADGSSQFGVNKRFAPFWSAGLGWNVHNEKFFRRSAVVNRLRIRASMGSTGDNRFPPFMGITSYKYYTDQNYRSKVGAVLMGYGNENLAWQQTIKQNLGTDLTMFNTRLNLTFNIYRENTNGLILDINTPPSDGVTSYKENVGKLQNNGYEFNATYFIVKNEKNQRYWSFFVNGNHNRNYIKSISNSLKKLNQTNDKNDEGQQTKPQYRFEEGQSTNVIWAVRSNGIDPSNGREVYVKKDGKLTYDWDPKDKVIAGDITPDLNGNFGTNITLHGFTLGVYFDFQFGGQAYNQTLQSRVEGADLQYQVDRRLLLGRWTKPGDVKYFQRLIYASNGIFIPPSNATSRFVQNNNYLNLGSISLGYQIPDRVTRRWGLSNTRLGFIANEVKRWSTIKMERGLDYPFARNFTFNITTSINQ</sequence>
<dbReference type="Gene3D" id="2.40.170.20">
    <property type="entry name" value="TonB-dependent receptor, beta-barrel domain"/>
    <property type="match status" value="1"/>
</dbReference>
<dbReference type="InterPro" id="IPR036942">
    <property type="entry name" value="Beta-barrel_TonB_sf"/>
</dbReference>
<evidence type="ECO:0000256" key="7">
    <source>
        <dbReference type="PROSITE-ProRule" id="PRU01360"/>
    </source>
</evidence>
<keyword evidence="11" id="KW-1185">Reference proteome</keyword>
<evidence type="ECO:0000313" key="10">
    <source>
        <dbReference type="EMBL" id="WZN45518.1"/>
    </source>
</evidence>
<feature type="domain" description="Secretin/TonB short N-terminal" evidence="9">
    <location>
        <begin position="46"/>
        <end position="97"/>
    </location>
</feature>
<keyword evidence="8" id="KW-0732">Signal</keyword>
<evidence type="ECO:0000313" key="11">
    <source>
        <dbReference type="Proteomes" id="UP001449657"/>
    </source>
</evidence>
<dbReference type="InterPro" id="IPR039426">
    <property type="entry name" value="TonB-dep_rcpt-like"/>
</dbReference>
<dbReference type="Pfam" id="PF13715">
    <property type="entry name" value="CarbopepD_reg_2"/>
    <property type="match status" value="1"/>
</dbReference>
<evidence type="ECO:0000256" key="5">
    <source>
        <dbReference type="ARBA" id="ARBA00023136"/>
    </source>
</evidence>
<keyword evidence="5 7" id="KW-0472">Membrane</keyword>
<dbReference type="EMBL" id="CP150096">
    <property type="protein sequence ID" value="WZN45518.1"/>
    <property type="molecule type" value="Genomic_DNA"/>
</dbReference>
<evidence type="ECO:0000256" key="4">
    <source>
        <dbReference type="ARBA" id="ARBA00022692"/>
    </source>
</evidence>
<dbReference type="SMART" id="SM00965">
    <property type="entry name" value="STN"/>
    <property type="match status" value="1"/>
</dbReference>
<evidence type="ECO:0000256" key="1">
    <source>
        <dbReference type="ARBA" id="ARBA00004571"/>
    </source>
</evidence>
<keyword evidence="3 7" id="KW-1134">Transmembrane beta strand</keyword>
<evidence type="ECO:0000256" key="2">
    <source>
        <dbReference type="ARBA" id="ARBA00022448"/>
    </source>
</evidence>
<comment type="similarity">
    <text evidence="7">Belongs to the TonB-dependent receptor family.</text>
</comment>
<feature type="signal peptide" evidence="8">
    <location>
        <begin position="1"/>
        <end position="17"/>
    </location>
</feature>
<evidence type="ECO:0000256" key="6">
    <source>
        <dbReference type="ARBA" id="ARBA00023237"/>
    </source>
</evidence>
<dbReference type="InterPro" id="IPR012910">
    <property type="entry name" value="Plug_dom"/>
</dbReference>
<dbReference type="NCBIfam" id="TIGR04057">
    <property type="entry name" value="SusC_RagA_signa"/>
    <property type="match status" value="1"/>
</dbReference>
<comment type="subcellular location">
    <subcellularLocation>
        <location evidence="1 7">Cell outer membrane</location>
        <topology evidence="1 7">Multi-pass membrane protein</topology>
    </subcellularLocation>
</comment>
<keyword evidence="2 7" id="KW-0813">Transport</keyword>
<evidence type="ECO:0000259" key="9">
    <source>
        <dbReference type="SMART" id="SM00965"/>
    </source>
</evidence>
<dbReference type="PROSITE" id="PS52016">
    <property type="entry name" value="TONB_DEPENDENT_REC_3"/>
    <property type="match status" value="1"/>
</dbReference>
<gene>
    <name evidence="10" type="ORF">WJU22_21705</name>
</gene>
<dbReference type="InterPro" id="IPR023997">
    <property type="entry name" value="TonB-dep_OMP_SusC/RagA_CS"/>
</dbReference>
<dbReference type="SUPFAM" id="SSF56935">
    <property type="entry name" value="Porins"/>
    <property type="match status" value="1"/>
</dbReference>
<dbReference type="Pfam" id="PF07715">
    <property type="entry name" value="Plug"/>
    <property type="match status" value="1"/>
</dbReference>
<dbReference type="InterPro" id="IPR023996">
    <property type="entry name" value="TonB-dep_OMP_SusC/RagA"/>
</dbReference>
<accession>A0ABZ2Z1G1</accession>
<dbReference type="Gene3D" id="2.60.40.1120">
    <property type="entry name" value="Carboxypeptidase-like, regulatory domain"/>
    <property type="match status" value="1"/>
</dbReference>
<organism evidence="10 11">
    <name type="scientific">Chitinophaga caseinilytica</name>
    <dbReference type="NCBI Taxonomy" id="2267521"/>
    <lineage>
        <taxon>Bacteria</taxon>
        <taxon>Pseudomonadati</taxon>
        <taxon>Bacteroidota</taxon>
        <taxon>Chitinophagia</taxon>
        <taxon>Chitinophagales</taxon>
        <taxon>Chitinophagaceae</taxon>
        <taxon>Chitinophaga</taxon>
    </lineage>
</organism>
<dbReference type="Gene3D" id="2.170.130.10">
    <property type="entry name" value="TonB-dependent receptor, plug domain"/>
    <property type="match status" value="1"/>
</dbReference>
<dbReference type="Proteomes" id="UP001449657">
    <property type="component" value="Chromosome"/>
</dbReference>
<reference evidence="10 11" key="1">
    <citation type="submission" date="2024-03" db="EMBL/GenBank/DDBJ databases">
        <title>Chitinophaga caseinilytica sp. nov., a casein hydrolysing bacterium isolated from forest soil.</title>
        <authorList>
            <person name="Lee D.S."/>
            <person name="Han D.M."/>
            <person name="Baek J.H."/>
            <person name="Choi D.G."/>
            <person name="Jeon J.H."/>
            <person name="Jeon C.O."/>
        </authorList>
    </citation>
    <scope>NUCLEOTIDE SEQUENCE [LARGE SCALE GENOMIC DNA]</scope>
    <source>
        <strain evidence="10 11">KACC 19118</strain>
    </source>
</reference>
<keyword evidence="6 7" id="KW-0998">Cell outer membrane</keyword>
<feature type="chain" id="PRO_5046096132" evidence="8">
    <location>
        <begin position="18"/>
        <end position="1142"/>
    </location>
</feature>
<keyword evidence="4 7" id="KW-0812">Transmembrane</keyword>
<dbReference type="SUPFAM" id="SSF49464">
    <property type="entry name" value="Carboxypeptidase regulatory domain-like"/>
    <property type="match status" value="1"/>
</dbReference>
<name>A0ABZ2Z1G1_9BACT</name>
<protein>
    <submittedName>
        <fullName evidence="10">SusC/RagA family TonB-linked outer membrane protein</fullName>
    </submittedName>
</protein>
<evidence type="ECO:0000256" key="3">
    <source>
        <dbReference type="ARBA" id="ARBA00022452"/>
    </source>
</evidence>
<dbReference type="InterPro" id="IPR008969">
    <property type="entry name" value="CarboxyPept-like_regulatory"/>
</dbReference>
<dbReference type="InterPro" id="IPR011662">
    <property type="entry name" value="Secretin/TonB_short_N"/>
</dbReference>
<dbReference type="RefSeq" id="WP_341840270.1">
    <property type="nucleotide sequence ID" value="NZ_CP149792.1"/>
</dbReference>
<dbReference type="NCBIfam" id="TIGR04056">
    <property type="entry name" value="OMP_RagA_SusC"/>
    <property type="match status" value="1"/>
</dbReference>
<evidence type="ECO:0000256" key="8">
    <source>
        <dbReference type="SAM" id="SignalP"/>
    </source>
</evidence>
<proteinExistence type="inferred from homology"/>